<dbReference type="RefSeq" id="WP_079724541.1">
    <property type="nucleotide sequence ID" value="NZ_BMCL01000001.1"/>
</dbReference>
<keyword evidence="3" id="KW-1133">Transmembrane helix</keyword>
<feature type="transmembrane region" description="Helical" evidence="3">
    <location>
        <begin position="140"/>
        <end position="160"/>
    </location>
</feature>
<dbReference type="PANTHER" id="PTHR34978:SF3">
    <property type="entry name" value="SLR0241 PROTEIN"/>
    <property type="match status" value="1"/>
</dbReference>
<feature type="coiled-coil region" evidence="1">
    <location>
        <begin position="559"/>
        <end position="593"/>
    </location>
</feature>
<feature type="transmembrane region" description="Helical" evidence="3">
    <location>
        <begin position="335"/>
        <end position="356"/>
    </location>
</feature>
<evidence type="ECO:0000256" key="2">
    <source>
        <dbReference type="SAM" id="MobiDB-lite"/>
    </source>
</evidence>
<dbReference type="OrthoDB" id="15218at2"/>
<keyword evidence="6" id="KW-1185">Reference proteome</keyword>
<dbReference type="CDD" id="cd07341">
    <property type="entry name" value="M56_BlaR1_MecR1_like"/>
    <property type="match status" value="1"/>
</dbReference>
<gene>
    <name evidence="5" type="ORF">SAMN06296058_2154</name>
</gene>
<feature type="compositionally biased region" description="Low complexity" evidence="2">
    <location>
        <begin position="387"/>
        <end position="423"/>
    </location>
</feature>
<evidence type="ECO:0000256" key="1">
    <source>
        <dbReference type="SAM" id="Coils"/>
    </source>
</evidence>
<dbReference type="PANTHER" id="PTHR34978">
    <property type="entry name" value="POSSIBLE SENSOR-TRANSDUCER PROTEIN BLAR"/>
    <property type="match status" value="1"/>
</dbReference>
<feature type="region of interest" description="Disordered" evidence="2">
    <location>
        <begin position="387"/>
        <end position="434"/>
    </location>
</feature>
<accession>A0A1T5LA76</accession>
<keyword evidence="1" id="KW-0175">Coiled coil</keyword>
<dbReference type="STRING" id="428993.SAMN06296058_2154"/>
<evidence type="ECO:0000313" key="6">
    <source>
        <dbReference type="Proteomes" id="UP000190341"/>
    </source>
</evidence>
<evidence type="ECO:0000256" key="3">
    <source>
        <dbReference type="SAM" id="Phobius"/>
    </source>
</evidence>
<dbReference type="InterPro" id="IPR008756">
    <property type="entry name" value="Peptidase_M56"/>
</dbReference>
<dbReference type="InterPro" id="IPR052173">
    <property type="entry name" value="Beta-lactam_resp_regulator"/>
</dbReference>
<dbReference type="EMBL" id="FUZV01000002">
    <property type="protein sequence ID" value="SKC72569.1"/>
    <property type="molecule type" value="Genomic_DNA"/>
</dbReference>
<dbReference type="Pfam" id="PF05569">
    <property type="entry name" value="Peptidase_M56"/>
    <property type="match status" value="1"/>
</dbReference>
<evidence type="ECO:0000313" key="5">
    <source>
        <dbReference type="EMBL" id="SKC72569.1"/>
    </source>
</evidence>
<name>A0A1T5LA76_9GAMM</name>
<feature type="transmembrane region" description="Helical" evidence="3">
    <location>
        <begin position="39"/>
        <end position="59"/>
    </location>
</feature>
<sequence length="650" mass="69400">MDAALLEAFLLRLGIASLHSLVLVALILLIQRLVPRLPAAVRCLLWWMAALQLVLGLIWPRPLELPLLPAIAPAVLEVHASSSGSGSVSADRGASTDALRLAPATVLAVPAVRGMDEADRAVAADNRSAASASSLPWAQLLAWLWLTGVIMTALQTLHAYQQSRRWRRTSRPCMHPQVLAIYAEVGARLNLRSLPPLRVSNHIASPQLLGPWRPIVLLPQAVLEGFDDDEMRMALHHELSHQQRRDLWWGWMPAIARHLFFFHPAAHLIVREYAFAREAACDEAVLACDHHAAHDYGRLLLRLGVAPRPCAGMAGASPTYSLLKRRLLMLQNSNAATRGMPLVLIAATIVVAALPWRVTAQATTTPAPATQARAAVVAQAASASRPAVKANPAVSAKPAAAPRPVAAAASTPRAQPTAAVAPTAPTPPHADEVDAYEGTVRIHGASDYAYVIMRGREVTASAESQDFKVSRRLQAGSTEPMIYVRKGAKTYLIRDAATVQKAQAIWKPVSDLGEQQGKLGEAQGKLGSEQGALGAKQGALGSQMGELGRQHAQIALRQVSLSQDDSAAAERQRQALEKETEALAARQEALGNQQEALGRQQEALGSKQSVLGEQQAALGTRQAAASDRADAQMKQLLDQAIASGVAQPAG</sequence>
<feature type="domain" description="Peptidase M56" evidence="4">
    <location>
        <begin position="14"/>
        <end position="330"/>
    </location>
</feature>
<protein>
    <submittedName>
        <fullName evidence="5">Signal transducer regulating beta-lactamase production, contains metallopeptidase domain</fullName>
    </submittedName>
</protein>
<feature type="transmembrane region" description="Helical" evidence="3">
    <location>
        <begin position="6"/>
        <end position="30"/>
    </location>
</feature>
<proteinExistence type="predicted"/>
<reference evidence="5 6" key="1">
    <citation type="submission" date="2017-02" db="EMBL/GenBank/DDBJ databases">
        <authorList>
            <person name="Peterson S.W."/>
        </authorList>
    </citation>
    <scope>NUCLEOTIDE SEQUENCE [LARGE SCALE GENOMIC DNA]</scope>
    <source>
        <strain evidence="5 6">P15</strain>
    </source>
</reference>
<dbReference type="AlphaFoldDB" id="A0A1T5LA76"/>
<organism evidence="5 6">
    <name type="scientific">Pseudoxanthomonas indica</name>
    <dbReference type="NCBI Taxonomy" id="428993"/>
    <lineage>
        <taxon>Bacteria</taxon>
        <taxon>Pseudomonadati</taxon>
        <taxon>Pseudomonadota</taxon>
        <taxon>Gammaproteobacteria</taxon>
        <taxon>Lysobacterales</taxon>
        <taxon>Lysobacteraceae</taxon>
        <taxon>Pseudoxanthomonas</taxon>
    </lineage>
</organism>
<keyword evidence="3" id="KW-0812">Transmembrane</keyword>
<dbReference type="Proteomes" id="UP000190341">
    <property type="component" value="Unassembled WGS sequence"/>
</dbReference>
<evidence type="ECO:0000259" key="4">
    <source>
        <dbReference type="Pfam" id="PF05569"/>
    </source>
</evidence>
<keyword evidence="3" id="KW-0472">Membrane</keyword>